<gene>
    <name evidence="1" type="ORF">Salat_0202300</name>
</gene>
<reference evidence="1" key="1">
    <citation type="submission" date="2020-06" db="EMBL/GenBank/DDBJ databases">
        <authorList>
            <person name="Li T."/>
            <person name="Hu X."/>
            <person name="Zhang T."/>
            <person name="Song X."/>
            <person name="Zhang H."/>
            <person name="Dai N."/>
            <person name="Sheng W."/>
            <person name="Hou X."/>
            <person name="Wei L."/>
        </authorList>
    </citation>
    <scope>NUCLEOTIDE SEQUENCE</scope>
    <source>
        <strain evidence="1">3651</strain>
        <tissue evidence="1">Leaf</tissue>
    </source>
</reference>
<evidence type="ECO:0008006" key="3">
    <source>
        <dbReference type="Google" id="ProtNLM"/>
    </source>
</evidence>
<name>A0AAE2CY09_9LAMI</name>
<evidence type="ECO:0000313" key="2">
    <source>
        <dbReference type="Proteomes" id="UP001293254"/>
    </source>
</evidence>
<dbReference type="Proteomes" id="UP001293254">
    <property type="component" value="Unassembled WGS sequence"/>
</dbReference>
<reference evidence="1" key="2">
    <citation type="journal article" date="2024" name="Plant">
        <title>Genomic evolution and insights into agronomic trait innovations of Sesamum species.</title>
        <authorList>
            <person name="Miao H."/>
            <person name="Wang L."/>
            <person name="Qu L."/>
            <person name="Liu H."/>
            <person name="Sun Y."/>
            <person name="Le M."/>
            <person name="Wang Q."/>
            <person name="Wei S."/>
            <person name="Zheng Y."/>
            <person name="Lin W."/>
            <person name="Duan Y."/>
            <person name="Cao H."/>
            <person name="Xiong S."/>
            <person name="Wang X."/>
            <person name="Wei L."/>
            <person name="Li C."/>
            <person name="Ma Q."/>
            <person name="Ju M."/>
            <person name="Zhao R."/>
            <person name="Li G."/>
            <person name="Mu C."/>
            <person name="Tian Q."/>
            <person name="Mei H."/>
            <person name="Zhang T."/>
            <person name="Gao T."/>
            <person name="Zhang H."/>
        </authorList>
    </citation>
    <scope>NUCLEOTIDE SEQUENCE</scope>
    <source>
        <strain evidence="1">3651</strain>
    </source>
</reference>
<comment type="caution">
    <text evidence="1">The sequence shown here is derived from an EMBL/GenBank/DDBJ whole genome shotgun (WGS) entry which is preliminary data.</text>
</comment>
<protein>
    <recommendedName>
        <fullName evidence="3">DUF4283 domain-containing protein</fullName>
    </recommendedName>
</protein>
<proteinExistence type="predicted"/>
<keyword evidence="2" id="KW-1185">Reference proteome</keyword>
<dbReference type="AlphaFoldDB" id="A0AAE2CY09"/>
<sequence length="382" mass="40732">MDGDILRLDLVLSLMVEEGEGVCIPQSEWDKGAGGFRLSLVGRLLSHRPVHFDALKDSLTSMFQTVRGVVVRKVSESCFNHFEDLRRVLDLRPWIFDRNFVDHFVDCGTKTPYGAWLRAPGPLRRFGSTTNSVRPTYIWRGSPSSGLLGARRRGAAIFGDFRQNSAASRQPDEVADGSPAGFVSFQGRFTTCPEQLDKSCCKEKDVRGRRLLDPDSDSVGPDRPLFNSAHVHPARSCSVGSVGSSLDPLEIRPMSVVGPAAAAQPLRLAPPASELQVASGLAPSSTPLIDVPITKNLSFAAAGGLTAACGSAKGMSGLRGRGGRGRGCAHGRAGGAGFKRQFSLSFCDGTADPSSKRRVSGSCSLVCLSSSAEDAMRLPRSP</sequence>
<dbReference type="EMBL" id="JACGWO010000001">
    <property type="protein sequence ID" value="KAK4438678.1"/>
    <property type="molecule type" value="Genomic_DNA"/>
</dbReference>
<organism evidence="1 2">
    <name type="scientific">Sesamum alatum</name>
    <dbReference type="NCBI Taxonomy" id="300844"/>
    <lineage>
        <taxon>Eukaryota</taxon>
        <taxon>Viridiplantae</taxon>
        <taxon>Streptophyta</taxon>
        <taxon>Embryophyta</taxon>
        <taxon>Tracheophyta</taxon>
        <taxon>Spermatophyta</taxon>
        <taxon>Magnoliopsida</taxon>
        <taxon>eudicotyledons</taxon>
        <taxon>Gunneridae</taxon>
        <taxon>Pentapetalae</taxon>
        <taxon>asterids</taxon>
        <taxon>lamiids</taxon>
        <taxon>Lamiales</taxon>
        <taxon>Pedaliaceae</taxon>
        <taxon>Sesamum</taxon>
    </lineage>
</organism>
<evidence type="ECO:0000313" key="1">
    <source>
        <dbReference type="EMBL" id="KAK4438678.1"/>
    </source>
</evidence>
<accession>A0AAE2CY09</accession>